<feature type="compositionally biased region" description="Low complexity" evidence="1">
    <location>
        <begin position="428"/>
        <end position="440"/>
    </location>
</feature>
<dbReference type="OrthoDB" id="10462966at2759"/>
<feature type="compositionally biased region" description="Low complexity" evidence="1">
    <location>
        <begin position="320"/>
        <end position="333"/>
    </location>
</feature>
<dbReference type="Proteomes" id="UP000198287">
    <property type="component" value="Unassembled WGS sequence"/>
</dbReference>
<feature type="region of interest" description="Disordered" evidence="1">
    <location>
        <begin position="1411"/>
        <end position="1470"/>
    </location>
</feature>
<feature type="region of interest" description="Disordered" evidence="1">
    <location>
        <begin position="57"/>
        <end position="153"/>
    </location>
</feature>
<feature type="transmembrane region" description="Helical" evidence="2">
    <location>
        <begin position="816"/>
        <end position="844"/>
    </location>
</feature>
<accession>A0A226EZI1</accession>
<feature type="signal peptide" evidence="3">
    <location>
        <begin position="1"/>
        <end position="34"/>
    </location>
</feature>
<feature type="compositionally biased region" description="Low complexity" evidence="1">
    <location>
        <begin position="1411"/>
        <end position="1441"/>
    </location>
</feature>
<feature type="transmembrane region" description="Helical" evidence="2">
    <location>
        <begin position="633"/>
        <end position="659"/>
    </location>
</feature>
<evidence type="ECO:0000313" key="4">
    <source>
        <dbReference type="EMBL" id="OXA62271.1"/>
    </source>
</evidence>
<keyword evidence="2" id="KW-0812">Transmembrane</keyword>
<gene>
    <name evidence="4" type="ORF">Fcan01_03916</name>
</gene>
<feature type="transmembrane region" description="Helical" evidence="2">
    <location>
        <begin position="599"/>
        <end position="621"/>
    </location>
</feature>
<proteinExistence type="predicted"/>
<evidence type="ECO:0000256" key="3">
    <source>
        <dbReference type="SAM" id="SignalP"/>
    </source>
</evidence>
<keyword evidence="2" id="KW-0472">Membrane</keyword>
<feature type="compositionally biased region" description="Low complexity" evidence="1">
    <location>
        <begin position="1266"/>
        <end position="1276"/>
    </location>
</feature>
<feature type="compositionally biased region" description="Gly residues" evidence="1">
    <location>
        <begin position="409"/>
        <end position="418"/>
    </location>
</feature>
<reference evidence="4 5" key="1">
    <citation type="submission" date="2015-12" db="EMBL/GenBank/DDBJ databases">
        <title>The genome of Folsomia candida.</title>
        <authorList>
            <person name="Faddeeva A."/>
            <person name="Derks M.F."/>
            <person name="Anvar Y."/>
            <person name="Smit S."/>
            <person name="Van Straalen N."/>
            <person name="Roelofs D."/>
        </authorList>
    </citation>
    <scope>NUCLEOTIDE SEQUENCE [LARGE SCALE GENOMIC DNA]</scope>
    <source>
        <strain evidence="4 5">VU population</strain>
        <tissue evidence="4">Whole body</tissue>
    </source>
</reference>
<dbReference type="EMBL" id="LNIX01000001">
    <property type="protein sequence ID" value="OXA62271.1"/>
    <property type="molecule type" value="Genomic_DNA"/>
</dbReference>
<feature type="region of interest" description="Disordered" evidence="1">
    <location>
        <begin position="397"/>
        <end position="507"/>
    </location>
</feature>
<name>A0A226EZI1_FOLCA</name>
<organism evidence="4 5">
    <name type="scientific">Folsomia candida</name>
    <name type="common">Springtail</name>
    <dbReference type="NCBI Taxonomy" id="158441"/>
    <lineage>
        <taxon>Eukaryota</taxon>
        <taxon>Metazoa</taxon>
        <taxon>Ecdysozoa</taxon>
        <taxon>Arthropoda</taxon>
        <taxon>Hexapoda</taxon>
        <taxon>Collembola</taxon>
        <taxon>Entomobryomorpha</taxon>
        <taxon>Isotomoidea</taxon>
        <taxon>Isotomidae</taxon>
        <taxon>Proisotominae</taxon>
        <taxon>Folsomia</taxon>
    </lineage>
</organism>
<feature type="transmembrane region" description="Helical" evidence="2">
    <location>
        <begin position="784"/>
        <end position="804"/>
    </location>
</feature>
<feature type="region of interest" description="Disordered" evidence="1">
    <location>
        <begin position="1361"/>
        <end position="1381"/>
    </location>
</feature>
<sequence>MDWPLRNYHSKGRPWLSTSLLLLALVLLEPVVAGESSPPVADVEDLFKDEGFLRMSRGGEAFGRRPPPPPLIHGPPHFSTQPPRVVFPTTGVVLPNGKGGNKGSVPPPRSNDPSSSRPGRLGGDDESKGGELFTSGSSNVGTGGKGQPPKQPLAKDVNAVFSKVRSDGGAGSDSDAHPLLGITPAAPGEAFDFNPILSNPAVTRILAGSSGRIPQWEPTLPDLHGNEFRPEFIVPGTTTELNRLFFSFFSTWTLLLSRTDPNLARYTTRPLAVCCIVVQAETMYAFISSGPSLNFVFLLFSDLIPEVNYTVDPGTRSHTNSFNPSNKQPSSPSNPHPGGGSSSSSGNSNNPAVFVPSPASSNRSPTMYNMDQLTNNIAIPKHVLPNPSNLATSRSTVVVDDNGRQEDNFGGGGGGGGGGDDRDERYMNPNLNSPSNNGNNHLDHSSGDRGGESNPYSYDDEDSAGGVGGGGLGEDASSKGGFMGAEVQGKRGTWKGSDGLDGGDNSNRDGNGPKYIVCDALCGAWNHQCKLMGILFSITSVLCLIFSLVVLHSLHFSLRDFAPFSVILLFLFTASASRASILLAGWFCSPVSESRPTWLPILSVLPATFFVVAFLVALHLARFPFPFIKSYNTIPAYVILIISLGTVLLPLGLAVGAYFYPASHAPLTQGAWIAAHMMLVLVSLIYLFKFKPFYSKLSSERGSSGMMMGNGMNGLGGVVGGGCGSGMGMGGQNGMMQGGGGGGGGGSVGGNGNVMTNGSCNMSTLKNSNKRGFVVKWGCLQARAMFGAALLALTLSVMIIISVSMSRGECEKSSTWTGWVLSLCVRMLEFAIVILLLVVTIFSVDVRFISRLTRVSINKTNVGLINGDIYPTMVSSNTAVQRCIPMYSSNARADVMMLGPTESRSSLRGKTFGERTLPGERLGEYRSSVGRGLPLRLGNNGPSHSLPGTPVDGFPPGLKLPEPAPASLLVTKVVFGKPVSREVSHTHQHENPLLCTGSNHPGSKDDSNNIYASLESVKIAPFPNAGSSTGSNHSGSDRVLLSAPRDYIYSISRDLTKTIDSIYDASRPRGNNLAHTIESVCPPLDQIGSIPNLSGNQTGRGGHFNFHPHSMHHNHHHNGGGGNMSMTPGRTDLARTIERIRYAAAGVGPPPQCPLPNPNGPPHPGRNFVLQLANANNNSNNSNNNSHIPGMGNPPPYCSSESSHDVTPDSGIVSDIHSKSGRMDVSDNVYSREYKQRSSVEDVRRLPLLPLQKHRTPGHTPLYDRTPTSPASTPSSGMHPGIPHSTPNQQQQQQQQQQGNIVGRVEHLLNQTEHILSRTESLDSNSHSAGLQRLLSHKEQLEHVERLLAQAEYAIWLEKRTASSQPPSSHGKQDPMGSPYGYAASSNGGILLPPGFPSSANNSLIIAGQQQCNNDHHQQQQQHQQDVANNHNNISNSNSVTNGGGGGVKSGNHHGGNKKISKSLEEESVV</sequence>
<comment type="caution">
    <text evidence="4">The sequence shown here is derived from an EMBL/GenBank/DDBJ whole genome shotgun (WGS) entry which is preliminary data.</text>
</comment>
<feature type="compositionally biased region" description="Low complexity" evidence="1">
    <location>
        <begin position="1289"/>
        <end position="1298"/>
    </location>
</feature>
<evidence type="ECO:0000313" key="5">
    <source>
        <dbReference type="Proteomes" id="UP000198287"/>
    </source>
</evidence>
<keyword evidence="5" id="KW-1185">Reference proteome</keyword>
<evidence type="ECO:0000256" key="2">
    <source>
        <dbReference type="SAM" id="Phobius"/>
    </source>
</evidence>
<feature type="region of interest" description="Disordered" evidence="1">
    <location>
        <begin position="983"/>
        <end position="1008"/>
    </location>
</feature>
<protein>
    <submittedName>
        <fullName evidence="4">Uncharacterized protein</fullName>
    </submittedName>
</protein>
<feature type="region of interest" description="Disordered" evidence="1">
    <location>
        <begin position="315"/>
        <end position="368"/>
    </location>
</feature>
<feature type="region of interest" description="Disordered" evidence="1">
    <location>
        <begin position="1179"/>
        <end position="1299"/>
    </location>
</feature>
<feature type="chain" id="PRO_5011991118" evidence="3">
    <location>
        <begin position="35"/>
        <end position="1470"/>
    </location>
</feature>
<feature type="compositionally biased region" description="Polar residues" evidence="1">
    <location>
        <begin position="358"/>
        <end position="368"/>
    </location>
</feature>
<feature type="transmembrane region" description="Helical" evidence="2">
    <location>
        <begin position="566"/>
        <end position="587"/>
    </location>
</feature>
<keyword evidence="3" id="KW-0732">Signal</keyword>
<evidence type="ECO:0000256" key="1">
    <source>
        <dbReference type="SAM" id="MobiDB-lite"/>
    </source>
</evidence>
<feature type="compositionally biased region" description="Basic residues" evidence="1">
    <location>
        <begin position="1451"/>
        <end position="1461"/>
    </location>
</feature>
<feature type="compositionally biased region" description="Low complexity" evidence="1">
    <location>
        <begin position="342"/>
        <end position="351"/>
    </location>
</feature>
<keyword evidence="2" id="KW-1133">Transmembrane helix</keyword>
<feature type="compositionally biased region" description="Basic and acidic residues" evidence="1">
    <location>
        <begin position="1216"/>
        <end position="1245"/>
    </location>
</feature>
<feature type="transmembrane region" description="Helical" evidence="2">
    <location>
        <begin position="531"/>
        <end position="554"/>
    </location>
</feature>
<feature type="transmembrane region" description="Helical" evidence="2">
    <location>
        <begin position="671"/>
        <end position="688"/>
    </location>
</feature>
<feature type="compositionally biased region" description="Basic and acidic residues" evidence="1">
    <location>
        <begin position="441"/>
        <end position="451"/>
    </location>
</feature>